<sequence>MIIFFVLFFICLDFVSGQSNCAEAPTPALKIICEQLHRWDKNARANPPVTAKLALPPAIPGAPTPLIAAELAPIASSPWQCMDLGCLCQYMGGNGQQGSNACTLSNGQPLQKALRKEYRMMTDAERDRFHAVIRQLKNNGEYDRLATVHSQFAASGGAHSGPAFLPWHREFIKRMEISIRQLDPTLALPYWDSTLDSVLARPSDSILFSDELMGRTDASGNVVTGFLANWRTMSGNPSIRRNTGAQGSLFTEAEIAFVMRQTAIENVLAFTA</sequence>
<name>A0AC34R0V6_9BILA</name>
<evidence type="ECO:0000313" key="1">
    <source>
        <dbReference type="Proteomes" id="UP000887576"/>
    </source>
</evidence>
<evidence type="ECO:0000313" key="2">
    <source>
        <dbReference type="WBParaSite" id="JU765_v2.g2328.t1"/>
    </source>
</evidence>
<reference evidence="2" key="1">
    <citation type="submission" date="2022-11" db="UniProtKB">
        <authorList>
            <consortium name="WormBaseParasite"/>
        </authorList>
    </citation>
    <scope>IDENTIFICATION</scope>
</reference>
<organism evidence="1 2">
    <name type="scientific">Panagrolaimus sp. JU765</name>
    <dbReference type="NCBI Taxonomy" id="591449"/>
    <lineage>
        <taxon>Eukaryota</taxon>
        <taxon>Metazoa</taxon>
        <taxon>Ecdysozoa</taxon>
        <taxon>Nematoda</taxon>
        <taxon>Chromadorea</taxon>
        <taxon>Rhabditida</taxon>
        <taxon>Tylenchina</taxon>
        <taxon>Panagrolaimomorpha</taxon>
        <taxon>Panagrolaimoidea</taxon>
        <taxon>Panagrolaimidae</taxon>
        <taxon>Panagrolaimus</taxon>
    </lineage>
</organism>
<proteinExistence type="predicted"/>
<protein>
    <submittedName>
        <fullName evidence="2">Tyrosinase copper-binding domain-containing protein</fullName>
    </submittedName>
</protein>
<dbReference type="WBParaSite" id="JU765_v2.g2328.t1">
    <property type="protein sequence ID" value="JU765_v2.g2328.t1"/>
    <property type="gene ID" value="JU765_v2.g2328"/>
</dbReference>
<accession>A0AC34R0V6</accession>
<dbReference type="Proteomes" id="UP000887576">
    <property type="component" value="Unplaced"/>
</dbReference>